<dbReference type="Proteomes" id="UP000887458">
    <property type="component" value="Unassembled WGS sequence"/>
</dbReference>
<dbReference type="EMBL" id="NJHN03000026">
    <property type="protein sequence ID" value="KAH9424792.1"/>
    <property type="molecule type" value="Genomic_DNA"/>
</dbReference>
<evidence type="ECO:0000313" key="2">
    <source>
        <dbReference type="Proteomes" id="UP000887458"/>
    </source>
</evidence>
<organism evidence="1 2">
    <name type="scientific">Dermatophagoides pteronyssinus</name>
    <name type="common">European house dust mite</name>
    <dbReference type="NCBI Taxonomy" id="6956"/>
    <lineage>
        <taxon>Eukaryota</taxon>
        <taxon>Metazoa</taxon>
        <taxon>Ecdysozoa</taxon>
        <taxon>Arthropoda</taxon>
        <taxon>Chelicerata</taxon>
        <taxon>Arachnida</taxon>
        <taxon>Acari</taxon>
        <taxon>Acariformes</taxon>
        <taxon>Sarcoptiformes</taxon>
        <taxon>Astigmata</taxon>
        <taxon>Psoroptidia</taxon>
        <taxon>Analgoidea</taxon>
        <taxon>Pyroglyphidae</taxon>
        <taxon>Dermatophagoidinae</taxon>
        <taxon>Dermatophagoides</taxon>
    </lineage>
</organism>
<gene>
    <name evidence="1" type="ORF">DERP_012776</name>
</gene>
<evidence type="ECO:0000313" key="1">
    <source>
        <dbReference type="EMBL" id="KAH9424792.1"/>
    </source>
</evidence>
<protein>
    <submittedName>
        <fullName evidence="1">Uncharacterized protein</fullName>
    </submittedName>
</protein>
<name>A0ABQ8JQA4_DERPT</name>
<comment type="caution">
    <text evidence="1">The sequence shown here is derived from an EMBL/GenBank/DDBJ whole genome shotgun (WGS) entry which is preliminary data.</text>
</comment>
<reference evidence="1 2" key="1">
    <citation type="journal article" date="2018" name="J. Allergy Clin. Immunol.">
        <title>High-quality assembly of Dermatophagoides pteronyssinus genome and transcriptome reveals a wide range of novel allergens.</title>
        <authorList>
            <person name="Liu X.Y."/>
            <person name="Yang K.Y."/>
            <person name="Wang M.Q."/>
            <person name="Kwok J.S."/>
            <person name="Zeng X."/>
            <person name="Yang Z."/>
            <person name="Xiao X.J."/>
            <person name="Lau C.P."/>
            <person name="Li Y."/>
            <person name="Huang Z.M."/>
            <person name="Ba J.G."/>
            <person name="Yim A.K."/>
            <person name="Ouyang C.Y."/>
            <person name="Ngai S.M."/>
            <person name="Chan T.F."/>
            <person name="Leung E.L."/>
            <person name="Liu L."/>
            <person name="Liu Z.G."/>
            <person name="Tsui S.K."/>
        </authorList>
    </citation>
    <scope>NUCLEOTIDE SEQUENCE [LARGE SCALE GENOMIC DNA]</scope>
    <source>
        <strain evidence="1">Derp</strain>
    </source>
</reference>
<keyword evidence="2" id="KW-1185">Reference proteome</keyword>
<sequence length="73" mass="8523">MNQKRKRNLPFAPSNNNSIETPFISNVFNIEATRFHLETVLTFKAFFNRKKFCKPLLLLFELIADDSSRLSSD</sequence>
<accession>A0ABQ8JQA4</accession>
<reference evidence="1 2" key="2">
    <citation type="journal article" date="2022" name="Mol. Biol. Evol.">
        <title>Comparative Genomics Reveals Insights into the Divergent Evolution of Astigmatic Mites and Household Pest Adaptations.</title>
        <authorList>
            <person name="Xiong Q."/>
            <person name="Wan A.T."/>
            <person name="Liu X."/>
            <person name="Fung C.S."/>
            <person name="Xiao X."/>
            <person name="Malainual N."/>
            <person name="Hou J."/>
            <person name="Wang L."/>
            <person name="Wang M."/>
            <person name="Yang K.Y."/>
            <person name="Cui Y."/>
            <person name="Leung E.L."/>
            <person name="Nong W."/>
            <person name="Shin S.K."/>
            <person name="Au S.W."/>
            <person name="Jeong K.Y."/>
            <person name="Chew F.T."/>
            <person name="Hui J.H."/>
            <person name="Leung T.F."/>
            <person name="Tungtrongchitr A."/>
            <person name="Zhong N."/>
            <person name="Liu Z."/>
            <person name="Tsui S.K."/>
        </authorList>
    </citation>
    <scope>NUCLEOTIDE SEQUENCE [LARGE SCALE GENOMIC DNA]</scope>
    <source>
        <strain evidence="1">Derp</strain>
    </source>
</reference>
<proteinExistence type="predicted"/>